<comment type="caution">
    <text evidence="7">The sequence shown here is derived from an EMBL/GenBank/DDBJ whole genome shotgun (WGS) entry which is preliminary data.</text>
</comment>
<evidence type="ECO:0000256" key="3">
    <source>
        <dbReference type="ARBA" id="ARBA00009488"/>
    </source>
</evidence>
<accession>A0A8T0E8Y3</accession>
<dbReference type="PANTHER" id="PTHR14315">
    <property type="entry name" value="SPOT14 FAMILY MEMBER"/>
    <property type="match status" value="1"/>
</dbReference>
<sequence>MLNYGEGPAPVVPTSAIRRRPGAGDRFTCSQQSVLSAIDRFVKAVNNMDATVLVPSRLKDMEVQNRRKTQPPPPGIQYQDLYSFYTMLKDVKTELLWGPSSMNATLFPVAGSLSGMSSPRRSTLGMMMPPGMTTGMTTPRQSSDDGLGSSMGCSSDQDTDSDFESIMTDRESMIIEQTSHLATAFRHHLHGLHAILHQLADSADYLSSRYQEEIESPMELFLMYFSSQEEINILVEEADNCNVDCWENKLRLNHQGRLVYNPMASALL</sequence>
<keyword evidence="4" id="KW-0963">Cytoplasm</keyword>
<dbReference type="EMBL" id="JABXBU010002230">
    <property type="protein sequence ID" value="KAF8767878.1"/>
    <property type="molecule type" value="Genomic_DNA"/>
</dbReference>
<dbReference type="GO" id="GO:0005829">
    <property type="term" value="C:cytosol"/>
    <property type="evidence" value="ECO:0007669"/>
    <property type="project" value="TreeGrafter"/>
</dbReference>
<comment type="subcellular location">
    <subcellularLocation>
        <location evidence="2">Cytoplasm</location>
    </subcellularLocation>
    <subcellularLocation>
        <location evidence="1">Nucleus</location>
    </subcellularLocation>
</comment>
<dbReference type="AlphaFoldDB" id="A0A8T0E8Y3"/>
<evidence type="ECO:0000256" key="6">
    <source>
        <dbReference type="SAM" id="MobiDB-lite"/>
    </source>
</evidence>
<dbReference type="Pfam" id="PF07084">
    <property type="entry name" value="Spot_14"/>
    <property type="match status" value="2"/>
</dbReference>
<protein>
    <submittedName>
        <fullName evidence="7">Mid1-interacting protein 1 like protein</fullName>
    </submittedName>
</protein>
<gene>
    <name evidence="7" type="ORF">HNY73_020762</name>
</gene>
<keyword evidence="5" id="KW-0539">Nucleus</keyword>
<evidence type="ECO:0000256" key="1">
    <source>
        <dbReference type="ARBA" id="ARBA00004123"/>
    </source>
</evidence>
<evidence type="ECO:0000313" key="7">
    <source>
        <dbReference type="EMBL" id="KAF8767878.1"/>
    </source>
</evidence>
<proteinExistence type="inferred from homology"/>
<dbReference type="PANTHER" id="PTHR14315:SF17">
    <property type="entry name" value="MIP21584P"/>
    <property type="match status" value="1"/>
</dbReference>
<dbReference type="GO" id="GO:0005634">
    <property type="term" value="C:nucleus"/>
    <property type="evidence" value="ECO:0007669"/>
    <property type="project" value="UniProtKB-SubCell"/>
</dbReference>
<dbReference type="Proteomes" id="UP000807504">
    <property type="component" value="Unassembled WGS sequence"/>
</dbReference>
<feature type="region of interest" description="Disordered" evidence="6">
    <location>
        <begin position="138"/>
        <end position="161"/>
    </location>
</feature>
<organism evidence="7 8">
    <name type="scientific">Argiope bruennichi</name>
    <name type="common">Wasp spider</name>
    <name type="synonym">Aranea bruennichi</name>
    <dbReference type="NCBI Taxonomy" id="94029"/>
    <lineage>
        <taxon>Eukaryota</taxon>
        <taxon>Metazoa</taxon>
        <taxon>Ecdysozoa</taxon>
        <taxon>Arthropoda</taxon>
        <taxon>Chelicerata</taxon>
        <taxon>Arachnida</taxon>
        <taxon>Araneae</taxon>
        <taxon>Araneomorphae</taxon>
        <taxon>Entelegynae</taxon>
        <taxon>Araneoidea</taxon>
        <taxon>Araneidae</taxon>
        <taxon>Argiope</taxon>
    </lineage>
</organism>
<comment type="similarity">
    <text evidence="3">Belongs to the SPOT14 family.</text>
</comment>
<evidence type="ECO:0000256" key="5">
    <source>
        <dbReference type="ARBA" id="ARBA00023242"/>
    </source>
</evidence>
<reference evidence="7" key="2">
    <citation type="submission" date="2020-06" db="EMBL/GenBank/DDBJ databases">
        <authorList>
            <person name="Sheffer M."/>
        </authorList>
    </citation>
    <scope>NUCLEOTIDE SEQUENCE</scope>
</reference>
<dbReference type="InterPro" id="IPR009786">
    <property type="entry name" value="Spot_14"/>
</dbReference>
<name>A0A8T0E8Y3_ARGBR</name>
<evidence type="ECO:0000256" key="2">
    <source>
        <dbReference type="ARBA" id="ARBA00004496"/>
    </source>
</evidence>
<evidence type="ECO:0000256" key="4">
    <source>
        <dbReference type="ARBA" id="ARBA00022490"/>
    </source>
</evidence>
<keyword evidence="8" id="KW-1185">Reference proteome</keyword>
<reference evidence="7" key="1">
    <citation type="journal article" date="2020" name="bioRxiv">
        <title>Chromosome-level reference genome of the European wasp spider Argiope bruennichi: a resource for studies on range expansion and evolutionary adaptation.</title>
        <authorList>
            <person name="Sheffer M.M."/>
            <person name="Hoppe A."/>
            <person name="Krehenwinkel H."/>
            <person name="Uhl G."/>
            <person name="Kuss A.W."/>
            <person name="Jensen L."/>
            <person name="Jensen C."/>
            <person name="Gillespie R.G."/>
            <person name="Hoff K.J."/>
            <person name="Prost S."/>
        </authorList>
    </citation>
    <scope>NUCLEOTIDE SEQUENCE</scope>
</reference>
<dbReference type="GO" id="GO:0046890">
    <property type="term" value="P:regulation of lipid biosynthetic process"/>
    <property type="evidence" value="ECO:0007669"/>
    <property type="project" value="TreeGrafter"/>
</dbReference>
<evidence type="ECO:0000313" key="8">
    <source>
        <dbReference type="Proteomes" id="UP000807504"/>
    </source>
</evidence>
<dbReference type="InterPro" id="IPR053719">
    <property type="entry name" value="Lipogen_MT_Stabilize_sf"/>
</dbReference>
<dbReference type="Gene3D" id="6.10.140.1610">
    <property type="match status" value="1"/>
</dbReference>